<evidence type="ECO:0000256" key="1">
    <source>
        <dbReference type="SAM" id="Phobius"/>
    </source>
</evidence>
<evidence type="ECO:0000313" key="2">
    <source>
        <dbReference type="EMBL" id="TCV91981.1"/>
    </source>
</evidence>
<reference evidence="2 3" key="1">
    <citation type="submission" date="2019-03" db="EMBL/GenBank/DDBJ databases">
        <title>Genomic Encyclopedia of Type Strains, Phase IV (KMG-IV): sequencing the most valuable type-strain genomes for metagenomic binning, comparative biology and taxonomic classification.</title>
        <authorList>
            <person name="Goeker M."/>
        </authorList>
    </citation>
    <scope>NUCLEOTIDE SEQUENCE [LARGE SCALE GENOMIC DNA]</scope>
    <source>
        <strain evidence="2 3">DSM 29487</strain>
    </source>
</reference>
<name>A0A4R3YIP7_9FIRM</name>
<dbReference type="AlphaFoldDB" id="A0A4R3YIP7"/>
<organism evidence="2 3">
    <name type="scientific">Longibaculum muris</name>
    <dbReference type="NCBI Taxonomy" id="1796628"/>
    <lineage>
        <taxon>Bacteria</taxon>
        <taxon>Bacillati</taxon>
        <taxon>Bacillota</taxon>
        <taxon>Erysipelotrichia</taxon>
        <taxon>Erysipelotrichales</taxon>
        <taxon>Coprobacillaceae</taxon>
        <taxon>Longibaculum</taxon>
    </lineage>
</organism>
<accession>A0A4R3YIP7</accession>
<keyword evidence="3" id="KW-1185">Reference proteome</keyword>
<dbReference type="EMBL" id="SMCQ01000028">
    <property type="protein sequence ID" value="TCV91981.1"/>
    <property type="molecule type" value="Genomic_DNA"/>
</dbReference>
<evidence type="ECO:0000313" key="3">
    <source>
        <dbReference type="Proteomes" id="UP000295515"/>
    </source>
</evidence>
<keyword evidence="1" id="KW-0812">Transmembrane</keyword>
<feature type="transmembrane region" description="Helical" evidence="1">
    <location>
        <begin position="6"/>
        <end position="22"/>
    </location>
</feature>
<comment type="caution">
    <text evidence="2">The sequence shown here is derived from an EMBL/GenBank/DDBJ whole genome shotgun (WGS) entry which is preliminary data.</text>
</comment>
<keyword evidence="1" id="KW-0472">Membrane</keyword>
<dbReference type="RefSeq" id="WP_066446719.1">
    <property type="nucleotide sequence ID" value="NZ_CAUWFI010000003.1"/>
</dbReference>
<feature type="transmembrane region" description="Helical" evidence="1">
    <location>
        <begin position="75"/>
        <end position="98"/>
    </location>
</feature>
<gene>
    <name evidence="2" type="ORF">EDD60_12815</name>
</gene>
<proteinExistence type="predicted"/>
<protein>
    <submittedName>
        <fullName evidence="2">Uncharacterized protein</fullName>
    </submittedName>
</protein>
<dbReference type="Proteomes" id="UP000295515">
    <property type="component" value="Unassembled WGS sequence"/>
</dbReference>
<sequence length="99" mass="11365">MKQFLIDLGLVLLLMCIIALFFDNQEVSKTMFQRSIDQFEETVSSKEISENQYITLQDSSDNHVSSLMKKMSDGCVSIIEFVATIFSDFISMILMVMVY</sequence>
<dbReference type="GeneID" id="98916555"/>
<keyword evidence="1" id="KW-1133">Transmembrane helix</keyword>